<dbReference type="VEuPathDB" id="VectorBase:CSON006708"/>
<evidence type="ECO:0000313" key="2">
    <source>
        <dbReference type="EMBL" id="SSX33627.1"/>
    </source>
</evidence>
<reference evidence="2" key="2">
    <citation type="submission" date="2018-07" db="EMBL/GenBank/DDBJ databases">
        <authorList>
            <person name="Quirk P.G."/>
            <person name="Krulwich T.A."/>
        </authorList>
    </citation>
    <scope>NUCLEOTIDE SEQUENCE</scope>
</reference>
<name>A0A336LKC0_CULSO</name>
<gene>
    <name evidence="1" type="primary">CSON006708</name>
</gene>
<organism evidence="1">
    <name type="scientific">Culicoides sonorensis</name>
    <name type="common">Biting midge</name>
    <dbReference type="NCBI Taxonomy" id="179676"/>
    <lineage>
        <taxon>Eukaryota</taxon>
        <taxon>Metazoa</taxon>
        <taxon>Ecdysozoa</taxon>
        <taxon>Arthropoda</taxon>
        <taxon>Hexapoda</taxon>
        <taxon>Insecta</taxon>
        <taxon>Pterygota</taxon>
        <taxon>Neoptera</taxon>
        <taxon>Endopterygota</taxon>
        <taxon>Diptera</taxon>
        <taxon>Nematocera</taxon>
        <taxon>Chironomoidea</taxon>
        <taxon>Ceratopogonidae</taxon>
        <taxon>Ceratopogoninae</taxon>
        <taxon>Culicoides</taxon>
        <taxon>Monoculicoides</taxon>
    </lineage>
</organism>
<sequence>MVLTNCNTEFLPLDSETATQTTFYKNEHHHNHINALHRQNATFNLLDSHTINHLSNNNSVNFGTVSNMDKGQAPILSSNGYYGYVNNFSAVTITNTNPDATHFYKNQQAENCTDSDMCVDEEVNGAAGILPFQSVCVVVDKRKRLDEGLDGYYEPAKRRRFIHENPCEGIGNTDMMQTENQNIKSFEIQHNLAPKNNEPSSQLHYGMHRDSNRCMMSHFI</sequence>
<dbReference type="AlphaFoldDB" id="A0A336LKC0"/>
<protein>
    <submittedName>
        <fullName evidence="1">CSON006708 protein</fullName>
    </submittedName>
</protein>
<reference evidence="1" key="1">
    <citation type="submission" date="2018-04" db="EMBL/GenBank/DDBJ databases">
        <authorList>
            <person name="Go L.Y."/>
            <person name="Mitchell J.A."/>
        </authorList>
    </citation>
    <scope>NUCLEOTIDE SEQUENCE</scope>
    <source>
        <tissue evidence="1">Whole organism</tissue>
    </source>
</reference>
<accession>A0A336LKC0</accession>
<dbReference type="EMBL" id="UFQS01002524">
    <property type="protein sequence ID" value="SSX14212.1"/>
    <property type="molecule type" value="Genomic_DNA"/>
</dbReference>
<evidence type="ECO:0000313" key="1">
    <source>
        <dbReference type="EMBL" id="SSX14212.1"/>
    </source>
</evidence>
<dbReference type="EMBL" id="UFQT01002524">
    <property type="protein sequence ID" value="SSX33627.1"/>
    <property type="molecule type" value="Genomic_DNA"/>
</dbReference>
<proteinExistence type="predicted"/>